<protein>
    <submittedName>
        <fullName evidence="6">Nucleoside deaminase</fullName>
    </submittedName>
</protein>
<name>A0A3E1NJT3_9BACT</name>
<dbReference type="RefSeq" id="WP_116847294.1">
    <property type="nucleotide sequence ID" value="NZ_QTJU01000003.1"/>
</dbReference>
<keyword evidence="4" id="KW-0862">Zinc</keyword>
<reference evidence="6 7" key="1">
    <citation type="submission" date="2018-08" db="EMBL/GenBank/DDBJ databases">
        <title>Chitinophagaceae sp. K23C18032701, a novel bacterium isolated from forest soil.</title>
        <authorList>
            <person name="Wang C."/>
        </authorList>
    </citation>
    <scope>NUCLEOTIDE SEQUENCE [LARGE SCALE GENOMIC DNA]</scope>
    <source>
        <strain evidence="6 7">K23C18032701</strain>
    </source>
</reference>
<dbReference type="GO" id="GO:0008270">
    <property type="term" value="F:zinc ion binding"/>
    <property type="evidence" value="ECO:0007669"/>
    <property type="project" value="InterPro"/>
</dbReference>
<evidence type="ECO:0000313" key="7">
    <source>
        <dbReference type="Proteomes" id="UP000261284"/>
    </source>
</evidence>
<dbReference type="PROSITE" id="PS51747">
    <property type="entry name" value="CYT_DCMP_DEAMINASES_2"/>
    <property type="match status" value="1"/>
</dbReference>
<dbReference type="GO" id="GO:0006152">
    <property type="term" value="P:purine nucleoside catabolic process"/>
    <property type="evidence" value="ECO:0007669"/>
    <property type="project" value="TreeGrafter"/>
</dbReference>
<sequence length="154" mass="17382">MNANMHKRFMQMAIDLSQFAIDSKTGGPFGAIIVKQDKIVGCSSNGVFLHNDPTAHAEMLAIRNACSNLKTIDLSGCVIYSSAEPCPMCTAAIYWSKIDRIYYANSEEESLKYGFYDKEILEELRKPKSRRTIKSQRIVNAKALEIFERALKSY</sequence>
<dbReference type="Proteomes" id="UP000261284">
    <property type="component" value="Unassembled WGS sequence"/>
</dbReference>
<feature type="domain" description="CMP/dCMP-type deaminase" evidence="5">
    <location>
        <begin position="4"/>
        <end position="127"/>
    </location>
</feature>
<keyword evidence="7" id="KW-1185">Reference proteome</keyword>
<dbReference type="FunFam" id="3.40.140.10:FF:000011">
    <property type="entry name" value="tRNA-specific adenosine deaminase"/>
    <property type="match status" value="1"/>
</dbReference>
<dbReference type="InterPro" id="IPR002125">
    <property type="entry name" value="CMP_dCMP_dom"/>
</dbReference>
<dbReference type="CDD" id="cd01285">
    <property type="entry name" value="nucleoside_deaminase"/>
    <property type="match status" value="1"/>
</dbReference>
<evidence type="ECO:0000259" key="5">
    <source>
        <dbReference type="PROSITE" id="PS51747"/>
    </source>
</evidence>
<gene>
    <name evidence="6" type="ORF">DXN05_10950</name>
</gene>
<dbReference type="PROSITE" id="PS00903">
    <property type="entry name" value="CYT_DCMP_DEAMINASES_1"/>
    <property type="match status" value="1"/>
</dbReference>
<keyword evidence="2" id="KW-0479">Metal-binding</keyword>
<dbReference type="InterPro" id="IPR016193">
    <property type="entry name" value="Cytidine_deaminase-like"/>
</dbReference>
<dbReference type="PANTHER" id="PTHR11079:SF161">
    <property type="entry name" value="CMP_DCMP-TYPE DEAMINASE DOMAIN-CONTAINING PROTEIN"/>
    <property type="match status" value="1"/>
</dbReference>
<keyword evidence="3" id="KW-0378">Hydrolase</keyword>
<evidence type="ECO:0000256" key="4">
    <source>
        <dbReference type="ARBA" id="ARBA00022833"/>
    </source>
</evidence>
<dbReference type="Pfam" id="PF00383">
    <property type="entry name" value="dCMP_cyt_deam_1"/>
    <property type="match status" value="1"/>
</dbReference>
<dbReference type="AlphaFoldDB" id="A0A3E1NJT3"/>
<dbReference type="Gene3D" id="3.40.140.10">
    <property type="entry name" value="Cytidine Deaminase, domain 2"/>
    <property type="match status" value="1"/>
</dbReference>
<evidence type="ECO:0000256" key="3">
    <source>
        <dbReference type="ARBA" id="ARBA00022801"/>
    </source>
</evidence>
<evidence type="ECO:0000256" key="2">
    <source>
        <dbReference type="ARBA" id="ARBA00022723"/>
    </source>
</evidence>
<dbReference type="InterPro" id="IPR016192">
    <property type="entry name" value="APOBEC/CMP_deaminase_Zn-bd"/>
</dbReference>
<comment type="similarity">
    <text evidence="1">Belongs to the cytidine and deoxycytidylate deaminase family.</text>
</comment>
<accession>A0A3E1NJT3</accession>
<dbReference type="EMBL" id="QTJU01000003">
    <property type="protein sequence ID" value="RFM28048.1"/>
    <property type="molecule type" value="Genomic_DNA"/>
</dbReference>
<dbReference type="OrthoDB" id="9802676at2"/>
<evidence type="ECO:0000256" key="1">
    <source>
        <dbReference type="ARBA" id="ARBA00006576"/>
    </source>
</evidence>
<proteinExistence type="inferred from homology"/>
<comment type="caution">
    <text evidence="6">The sequence shown here is derived from an EMBL/GenBank/DDBJ whole genome shotgun (WGS) entry which is preliminary data.</text>
</comment>
<organism evidence="6 7">
    <name type="scientific">Deminuibacter soli</name>
    <dbReference type="NCBI Taxonomy" id="2291815"/>
    <lineage>
        <taxon>Bacteria</taxon>
        <taxon>Pseudomonadati</taxon>
        <taxon>Bacteroidota</taxon>
        <taxon>Chitinophagia</taxon>
        <taxon>Chitinophagales</taxon>
        <taxon>Chitinophagaceae</taxon>
        <taxon>Deminuibacter</taxon>
    </lineage>
</organism>
<dbReference type="SUPFAM" id="SSF53927">
    <property type="entry name" value="Cytidine deaminase-like"/>
    <property type="match status" value="1"/>
</dbReference>
<dbReference type="GO" id="GO:0047974">
    <property type="term" value="F:guanosine deaminase activity"/>
    <property type="evidence" value="ECO:0007669"/>
    <property type="project" value="TreeGrafter"/>
</dbReference>
<evidence type="ECO:0000313" key="6">
    <source>
        <dbReference type="EMBL" id="RFM28048.1"/>
    </source>
</evidence>
<dbReference type="PANTHER" id="PTHR11079">
    <property type="entry name" value="CYTOSINE DEAMINASE FAMILY MEMBER"/>
    <property type="match status" value="1"/>
</dbReference>